<evidence type="ECO:0000313" key="5">
    <source>
        <dbReference type="Proteomes" id="UP000192783"/>
    </source>
</evidence>
<dbReference type="PROSITE" id="PS51371">
    <property type="entry name" value="CBS"/>
    <property type="match status" value="2"/>
</dbReference>
<feature type="domain" description="CBS" evidence="3">
    <location>
        <begin position="76"/>
        <end position="132"/>
    </location>
</feature>
<evidence type="ECO:0000256" key="2">
    <source>
        <dbReference type="PROSITE-ProRule" id="PRU00703"/>
    </source>
</evidence>
<gene>
    <name evidence="4" type="ORF">SAMN02746041_01432</name>
</gene>
<dbReference type="SUPFAM" id="SSF54631">
    <property type="entry name" value="CBS-domain pair"/>
    <property type="match status" value="1"/>
</dbReference>
<evidence type="ECO:0000259" key="3">
    <source>
        <dbReference type="PROSITE" id="PS51371"/>
    </source>
</evidence>
<name>A0A1W1XFP4_9BACT</name>
<protein>
    <submittedName>
        <fullName evidence="4">IMP dehydrogenase</fullName>
    </submittedName>
</protein>
<evidence type="ECO:0000256" key="1">
    <source>
        <dbReference type="ARBA" id="ARBA00023122"/>
    </source>
</evidence>
<dbReference type="InterPro" id="IPR051257">
    <property type="entry name" value="Diverse_CBS-Domain"/>
</dbReference>
<dbReference type="SMART" id="SM00116">
    <property type="entry name" value="CBS"/>
    <property type="match status" value="2"/>
</dbReference>
<sequence length="149" mass="16763">MKVESLLANREPCVHAIDKSQTVEDAISMMADKHISALIVMDQDRPVGIFTERDVLKVHLKFPDKPFTNLSVGDGMTENLIVARMDDELSNVMSAMIQADIRHMPVLSEGRLVGLLSVRDIIQNYVGSLKAELHYLQDYVSRLEDAMHD</sequence>
<dbReference type="Proteomes" id="UP000192783">
    <property type="component" value="Unassembled WGS sequence"/>
</dbReference>
<proteinExistence type="predicted"/>
<dbReference type="Pfam" id="PF00571">
    <property type="entry name" value="CBS"/>
    <property type="match status" value="2"/>
</dbReference>
<keyword evidence="5" id="KW-1185">Reference proteome</keyword>
<dbReference type="AlphaFoldDB" id="A0A1W1XFP4"/>
<dbReference type="PANTHER" id="PTHR43080:SF2">
    <property type="entry name" value="CBS DOMAIN-CONTAINING PROTEIN"/>
    <property type="match status" value="1"/>
</dbReference>
<keyword evidence="1 2" id="KW-0129">CBS domain</keyword>
<dbReference type="InterPro" id="IPR046342">
    <property type="entry name" value="CBS_dom_sf"/>
</dbReference>
<dbReference type="EMBL" id="FWXF01000006">
    <property type="protein sequence ID" value="SMC22418.1"/>
    <property type="molecule type" value="Genomic_DNA"/>
</dbReference>
<reference evidence="4 5" key="1">
    <citation type="submission" date="2017-04" db="EMBL/GenBank/DDBJ databases">
        <authorList>
            <person name="Afonso C.L."/>
            <person name="Miller P.J."/>
            <person name="Scott M.A."/>
            <person name="Spackman E."/>
            <person name="Goraichik I."/>
            <person name="Dimitrov K.M."/>
            <person name="Suarez D.L."/>
            <person name="Swayne D.E."/>
        </authorList>
    </citation>
    <scope>NUCLEOTIDE SEQUENCE [LARGE SCALE GENOMIC DNA]</scope>
    <source>
        <strain evidence="4 5">DSM 13146</strain>
    </source>
</reference>
<organism evidence="4 5">
    <name type="scientific">Desulfacinum hydrothermale DSM 13146</name>
    <dbReference type="NCBI Taxonomy" id="1121390"/>
    <lineage>
        <taxon>Bacteria</taxon>
        <taxon>Pseudomonadati</taxon>
        <taxon>Thermodesulfobacteriota</taxon>
        <taxon>Syntrophobacteria</taxon>
        <taxon>Syntrophobacterales</taxon>
        <taxon>Syntrophobacteraceae</taxon>
        <taxon>Desulfacinum</taxon>
    </lineage>
</organism>
<dbReference type="OrthoDB" id="9807125at2"/>
<accession>A0A1W1XFP4</accession>
<dbReference type="STRING" id="1121390.SAMN02746041_01432"/>
<dbReference type="PANTHER" id="PTHR43080">
    <property type="entry name" value="CBS DOMAIN-CONTAINING PROTEIN CBSX3, MITOCHONDRIAL"/>
    <property type="match status" value="1"/>
</dbReference>
<feature type="domain" description="CBS" evidence="3">
    <location>
        <begin position="8"/>
        <end position="67"/>
    </location>
</feature>
<dbReference type="Gene3D" id="3.10.580.10">
    <property type="entry name" value="CBS-domain"/>
    <property type="match status" value="1"/>
</dbReference>
<dbReference type="RefSeq" id="WP_084057195.1">
    <property type="nucleotide sequence ID" value="NZ_FWXF01000006.1"/>
</dbReference>
<dbReference type="InterPro" id="IPR000644">
    <property type="entry name" value="CBS_dom"/>
</dbReference>
<evidence type="ECO:0000313" key="4">
    <source>
        <dbReference type="EMBL" id="SMC22418.1"/>
    </source>
</evidence>